<dbReference type="PANTHER" id="PTHR48207:SF3">
    <property type="entry name" value="SUCCINATE--HYDROXYMETHYLGLUTARATE COA-TRANSFERASE"/>
    <property type="match status" value="1"/>
</dbReference>
<protein>
    <submittedName>
        <fullName evidence="2">Crotonobetainyl-CoA:carnitine CoA-transferase CaiB-like acyl-CoA transferase</fullName>
    </submittedName>
</protein>
<dbReference type="RefSeq" id="WP_114470675.1">
    <property type="nucleotide sequence ID" value="NZ_QPJK01000008.1"/>
</dbReference>
<keyword evidence="3" id="KW-1185">Reference proteome</keyword>
<dbReference type="Proteomes" id="UP000252884">
    <property type="component" value="Unassembled WGS sequence"/>
</dbReference>
<dbReference type="Gene3D" id="3.30.1540.10">
    <property type="entry name" value="formyl-coa transferase, domain 3"/>
    <property type="match status" value="1"/>
</dbReference>
<accession>A0A368XJD4</accession>
<dbReference type="GO" id="GO:0008410">
    <property type="term" value="F:CoA-transferase activity"/>
    <property type="evidence" value="ECO:0007669"/>
    <property type="project" value="TreeGrafter"/>
</dbReference>
<dbReference type="InterPro" id="IPR023606">
    <property type="entry name" value="CoA-Trfase_III_dom_1_sf"/>
</dbReference>
<dbReference type="SUPFAM" id="SSF89796">
    <property type="entry name" value="CoA-transferase family III (CaiB/BaiF)"/>
    <property type="match status" value="1"/>
</dbReference>
<gene>
    <name evidence="2" type="ORF">DES41_108333</name>
</gene>
<dbReference type="AlphaFoldDB" id="A0A368XJD4"/>
<dbReference type="PANTHER" id="PTHR48207">
    <property type="entry name" value="SUCCINATE--HYDROXYMETHYLGLUTARATE COA-TRANSFERASE"/>
    <property type="match status" value="1"/>
</dbReference>
<evidence type="ECO:0000313" key="3">
    <source>
        <dbReference type="Proteomes" id="UP000252884"/>
    </source>
</evidence>
<evidence type="ECO:0000256" key="1">
    <source>
        <dbReference type="ARBA" id="ARBA00022679"/>
    </source>
</evidence>
<sequence length="409" mass="43148">MTPTTPDAPAHAAAHATGGPLAGLRILDMATVVAAPFGATLCADAGAEVVKLELPEGNDPLRGLAPTGLYWKVLNRGKAGVSLDVRKPEGRALFLQLIAGFDILVENFRPGTLDRWGLDWATLQAANPRLSVLRLTGFGQTGPYAGRPGFARIFEAMGGLAHLTGEAGGNPLHMNFPLGDSIAGLFGAFAIASLAAERARDPQAPGREVDLSATEALLRVLEPLAAEHECLGEVRGRTGARASYTAPSNIYRTQDGQWITLVGSSDAIFRRLCTAMGQPGLADDARFASNPQRLRHLDQIDGAIAQWFATQEYAGLAAQLEAHGVPFSKIYSIADVLEDPHFQAREAFWRLPDAELGSVPAPAAVPRFGQHTPAPPRTGPATGEHNAAIYGALGLTDSDLAALRAARVI</sequence>
<comment type="caution">
    <text evidence="2">The sequence shown here is derived from an EMBL/GenBank/DDBJ whole genome shotgun (WGS) entry which is preliminary data.</text>
</comment>
<evidence type="ECO:0000313" key="2">
    <source>
        <dbReference type="EMBL" id="RCW68151.1"/>
    </source>
</evidence>
<dbReference type="InterPro" id="IPR044855">
    <property type="entry name" value="CoA-Trfase_III_dom3_sf"/>
</dbReference>
<proteinExistence type="predicted"/>
<dbReference type="Pfam" id="PF02515">
    <property type="entry name" value="CoA_transf_3"/>
    <property type="match status" value="1"/>
</dbReference>
<dbReference type="EMBL" id="QPJK01000008">
    <property type="protein sequence ID" value="RCW68151.1"/>
    <property type="molecule type" value="Genomic_DNA"/>
</dbReference>
<dbReference type="OrthoDB" id="5294844at2"/>
<organism evidence="2 3">
    <name type="scientific">Pseudorhodoferax soli</name>
    <dbReference type="NCBI Taxonomy" id="545864"/>
    <lineage>
        <taxon>Bacteria</taxon>
        <taxon>Pseudomonadati</taxon>
        <taxon>Pseudomonadota</taxon>
        <taxon>Betaproteobacteria</taxon>
        <taxon>Burkholderiales</taxon>
        <taxon>Comamonadaceae</taxon>
    </lineage>
</organism>
<dbReference type="Gene3D" id="3.40.50.10540">
    <property type="entry name" value="Crotonobetainyl-coa:carnitine coa-transferase, domain 1"/>
    <property type="match status" value="1"/>
</dbReference>
<keyword evidence="1 2" id="KW-0808">Transferase</keyword>
<dbReference type="InterPro" id="IPR050483">
    <property type="entry name" value="CoA-transferase_III_domain"/>
</dbReference>
<name>A0A368XJD4_9BURK</name>
<reference evidence="2 3" key="1">
    <citation type="submission" date="2018-07" db="EMBL/GenBank/DDBJ databases">
        <title>Genomic Encyclopedia of Type Strains, Phase IV (KMG-IV): sequencing the most valuable type-strain genomes for metagenomic binning, comparative biology and taxonomic classification.</title>
        <authorList>
            <person name="Goeker M."/>
        </authorList>
    </citation>
    <scope>NUCLEOTIDE SEQUENCE [LARGE SCALE GENOMIC DNA]</scope>
    <source>
        <strain evidence="2 3">DSM 21634</strain>
    </source>
</reference>
<dbReference type="InterPro" id="IPR003673">
    <property type="entry name" value="CoA-Trfase_fam_III"/>
</dbReference>